<protein>
    <submittedName>
        <fullName evidence="1">Uncharacterized protein</fullName>
    </submittedName>
</protein>
<reference evidence="1" key="1">
    <citation type="journal article" date="2017" name="Gigascience">
        <title>The first near-complete assembly of the hexaploid bread wheat genome, Triticum aestivum.</title>
        <authorList>
            <person name="Zimin A.V."/>
            <person name="Puiu D."/>
            <person name="Hall R."/>
            <person name="Kingan S."/>
            <person name="Clavijo B.J."/>
            <person name="Salzberg S.L."/>
        </authorList>
    </citation>
    <scope>NUCLEOTIDE SEQUENCE</scope>
    <source>
        <tissue evidence="1">Leaf</tissue>
    </source>
</reference>
<dbReference type="Proteomes" id="UP000815260">
    <property type="component" value="Chromosome 7D"/>
</dbReference>
<name>A0A9R1NEB8_WHEAT</name>
<evidence type="ECO:0000313" key="1">
    <source>
        <dbReference type="EMBL" id="KAF7110620.1"/>
    </source>
</evidence>
<reference evidence="1" key="2">
    <citation type="submission" date="2020-03" db="EMBL/GenBank/DDBJ databases">
        <title>The second near-complete assembly of the hexaploid bread wheat (Triticum aestivum) genome.</title>
        <authorList>
            <person name="Zimin A.V."/>
            <person name="Puiu D."/>
            <person name="Shumante A."/>
            <person name="Alonge M."/>
            <person name="Salzberg S.L."/>
        </authorList>
    </citation>
    <scope>NUCLEOTIDE SEQUENCE</scope>
    <source>
        <tissue evidence="1">Leaf</tissue>
    </source>
</reference>
<organism evidence="1">
    <name type="scientific">Triticum aestivum</name>
    <name type="common">Wheat</name>
    <dbReference type="NCBI Taxonomy" id="4565"/>
    <lineage>
        <taxon>Eukaryota</taxon>
        <taxon>Viridiplantae</taxon>
        <taxon>Streptophyta</taxon>
        <taxon>Embryophyta</taxon>
        <taxon>Tracheophyta</taxon>
        <taxon>Spermatophyta</taxon>
        <taxon>Magnoliopsida</taxon>
        <taxon>Liliopsida</taxon>
        <taxon>Poales</taxon>
        <taxon>Poaceae</taxon>
        <taxon>BOP clade</taxon>
        <taxon>Pooideae</taxon>
        <taxon>Triticodae</taxon>
        <taxon>Triticeae</taxon>
        <taxon>Triticinae</taxon>
        <taxon>Triticum</taxon>
    </lineage>
</organism>
<sequence>ADANVIGATNDEDGVAQAIYDYAF</sequence>
<accession>A0A9R1NEB8</accession>
<dbReference type="EMBL" id="CM022231">
    <property type="protein sequence ID" value="KAF7110620.1"/>
    <property type="molecule type" value="Genomic_DNA"/>
</dbReference>
<comment type="caution">
    <text evidence="1">The sequence shown here is derived from an EMBL/GenBank/DDBJ whole genome shotgun (WGS) entry which is preliminary data.</text>
</comment>
<dbReference type="AlphaFoldDB" id="A0A9R1NEB8"/>
<gene>
    <name evidence="1" type="ORF">CFC21_110703</name>
</gene>
<feature type="non-terminal residue" evidence="1">
    <location>
        <position position="1"/>
    </location>
</feature>
<proteinExistence type="predicted"/>